<feature type="domain" description="PD-(D/E)XK endonuclease-like" evidence="10">
    <location>
        <begin position="779"/>
        <end position="1098"/>
    </location>
</feature>
<evidence type="ECO:0000256" key="8">
    <source>
        <dbReference type="ARBA" id="ARBA00023125"/>
    </source>
</evidence>
<accession>A0ABS6CZ65</accession>
<dbReference type="InterPro" id="IPR038726">
    <property type="entry name" value="PDDEXK_AddAB-type"/>
</dbReference>
<keyword evidence="3" id="KW-0227">DNA damage</keyword>
<evidence type="ECO:0000256" key="2">
    <source>
        <dbReference type="ARBA" id="ARBA00022741"/>
    </source>
</evidence>
<keyword evidence="1" id="KW-0540">Nuclease</keyword>
<dbReference type="Pfam" id="PF12705">
    <property type="entry name" value="PDDEXK_1"/>
    <property type="match status" value="1"/>
</dbReference>
<keyword evidence="4 12" id="KW-0378">Hydrolase</keyword>
<name>A0ABS6CZ65_9FIRM</name>
<keyword evidence="2" id="KW-0547">Nucleotide-binding</keyword>
<evidence type="ECO:0000256" key="9">
    <source>
        <dbReference type="ARBA" id="ARBA00023204"/>
    </source>
</evidence>
<gene>
    <name evidence="12" type="ORF">HGO97_002155</name>
</gene>
<comment type="caution">
    <text evidence="12">The sequence shown here is derived from an EMBL/GenBank/DDBJ whole genome shotgun (WGS) entry which is preliminary data.</text>
</comment>
<dbReference type="PANTHER" id="PTHR30591:SF1">
    <property type="entry name" value="RECBCD ENZYME SUBUNIT RECC"/>
    <property type="match status" value="1"/>
</dbReference>
<evidence type="ECO:0000259" key="10">
    <source>
        <dbReference type="Pfam" id="PF12705"/>
    </source>
</evidence>
<evidence type="ECO:0000256" key="7">
    <source>
        <dbReference type="ARBA" id="ARBA00022840"/>
    </source>
</evidence>
<keyword evidence="5" id="KW-0347">Helicase</keyword>
<dbReference type="InterPro" id="IPR049035">
    <property type="entry name" value="ADDB_N"/>
</dbReference>
<feature type="domain" description="ATP-dependent helicase/deoxyribonuclease subunit B N-terminal" evidence="11">
    <location>
        <begin position="5"/>
        <end position="292"/>
    </location>
</feature>
<evidence type="ECO:0000259" key="11">
    <source>
        <dbReference type="Pfam" id="PF21445"/>
    </source>
</evidence>
<dbReference type="EC" id="3.1.11.5" evidence="12"/>
<keyword evidence="13" id="KW-1185">Reference proteome</keyword>
<keyword evidence="8" id="KW-0238">DNA-binding</keyword>
<keyword evidence="7" id="KW-0067">ATP-binding</keyword>
<reference evidence="12 13" key="1">
    <citation type="submission" date="2021-06" db="EMBL/GenBank/DDBJ databases">
        <title>Faecalicatena sp. nov. isolated from porcine feces.</title>
        <authorList>
            <person name="Oh B.S."/>
            <person name="Lee J.H."/>
        </authorList>
    </citation>
    <scope>NUCLEOTIDE SEQUENCE [LARGE SCALE GENOMIC DNA]</scope>
    <source>
        <strain evidence="12 13">AGMB00832</strain>
    </source>
</reference>
<keyword evidence="9" id="KW-0234">DNA repair</keyword>
<dbReference type="PANTHER" id="PTHR30591">
    <property type="entry name" value="RECBCD ENZYME SUBUNIT RECC"/>
    <property type="match status" value="1"/>
</dbReference>
<protein>
    <submittedName>
        <fullName evidence="12">Exodeoxyribonuclease V subunit gamma</fullName>
        <ecNumber evidence="12">3.1.11.5</ecNumber>
    </submittedName>
</protein>
<dbReference type="EMBL" id="JABACJ020000001">
    <property type="protein sequence ID" value="MBU3874614.1"/>
    <property type="molecule type" value="Genomic_DNA"/>
</dbReference>
<dbReference type="GO" id="GO:0008854">
    <property type="term" value="F:exodeoxyribonuclease V activity"/>
    <property type="evidence" value="ECO:0007669"/>
    <property type="project" value="UniProtKB-EC"/>
</dbReference>
<dbReference type="Proteomes" id="UP000723714">
    <property type="component" value="Unassembled WGS sequence"/>
</dbReference>
<evidence type="ECO:0000256" key="5">
    <source>
        <dbReference type="ARBA" id="ARBA00022806"/>
    </source>
</evidence>
<evidence type="ECO:0000313" key="13">
    <source>
        <dbReference type="Proteomes" id="UP000723714"/>
    </source>
</evidence>
<organism evidence="12 13">
    <name type="scientific">Faecalicatena faecalis</name>
    <dbReference type="NCBI Taxonomy" id="2726362"/>
    <lineage>
        <taxon>Bacteria</taxon>
        <taxon>Bacillati</taxon>
        <taxon>Bacillota</taxon>
        <taxon>Clostridia</taxon>
        <taxon>Lachnospirales</taxon>
        <taxon>Lachnospiraceae</taxon>
        <taxon>Faecalicatena</taxon>
    </lineage>
</organism>
<evidence type="ECO:0000256" key="3">
    <source>
        <dbReference type="ARBA" id="ARBA00022763"/>
    </source>
</evidence>
<evidence type="ECO:0000256" key="1">
    <source>
        <dbReference type="ARBA" id="ARBA00022722"/>
    </source>
</evidence>
<dbReference type="RefSeq" id="WP_216238967.1">
    <property type="nucleotide sequence ID" value="NZ_JABACJ020000001.1"/>
</dbReference>
<sequence>MSLQFIFGNSGSGKSYYLYQTVIEESMKHPELNYLVLVPEQFTMQTQKDLCMMHPKHGIMNIDVLSFGRLAHRIFEETGGDTKRVLDDEGKNLILRKIAGDYEEELKVLRGNLKKQGYISEVKSVISEFTQYGIGFEKLDEFMEELEPESYLHYKLMDIRKVYEGFENYLADKYITKEELLDVLSAAVPKSDLLKKSVVVLDGFTGFTPVQNKLLGELMCVCQKVMVTAVMDGREDPYMYRHPYQLFALSKQMVTSLVNIAGECRVEIEDAVCLYKRPFYRFKDNEVLGFLEAELFRYSKKQYEKKQDVLSVHVARNPKKEAEFAASHIRYLVREKGLRYRDIAVIASDLNAYAVCMEKACDTYGIPVFMDNKKSILLNAFVEYLRSLLAMAEQNFSYESVFRFLRTGMTGFTRDEVDRMENYVLALGLKGYKKYKEAWVRRTAGVEEEELAALNGLRVRFVENIDGLMVVLKQRSKTVKDITSAIYDYLVVQQCQKRVKEMEEKFQEQGELALAKEYAQVYRIVIELFDKFVELLGDEKISLKEYCELLDAGLEEAKVGVIPPSLDQVVVGDVERTRLKDIKALFFVGANDTLLPGKLGQGGLLSERDREHFTEQKIALSPGSKEKTYIQKFYLYMNLTKPTQYLCLSYSKVSADGKSLRPAYLIQDIRRLFPALKIIDEEQIGITGQELTQKTATEYLIDGLRNRAAGLSDEWKELFSWYMENQRQNQEKLQEDESSGKVEGKENSVERMLDAAFFRKEPDRLTKEAARLMYGDASRFSVTRLERFASCAYAHFLTYGLRLSEREQYQFEAMDLGNIAHQSMERFAKKADANQIPWTEMGEAMRTQLIEESVEESIVDYGNTVLFSSARNEYMVTRIKKLIHRSVWALTEQLRKGDFVPSGYEMKFGSGKIDRIDTCEDENKVYVKVTDYKTGAKSFDITSFYHGLQMQLPVYLNAALDIEQKRHPGQEVLPAGIFYYRMKDPIVEKEKNEALLEEKLLKELKLDGLVNADEAVIGHLEKDLSGNSNFIPVGKNKDGSLSRYSKVLAPAEFHTLLEYTKRKEQELKRRILEGEAHARPFEMGNSTGCDYCGFRDICGFEPGLEGYEYHSLEKLSKEDVVERMKEEQENGR</sequence>
<evidence type="ECO:0000313" key="12">
    <source>
        <dbReference type="EMBL" id="MBU3874614.1"/>
    </source>
</evidence>
<dbReference type="Pfam" id="PF21445">
    <property type="entry name" value="ADDB_N"/>
    <property type="match status" value="1"/>
</dbReference>
<evidence type="ECO:0000256" key="4">
    <source>
        <dbReference type="ARBA" id="ARBA00022801"/>
    </source>
</evidence>
<proteinExistence type="predicted"/>
<evidence type="ECO:0000256" key="6">
    <source>
        <dbReference type="ARBA" id="ARBA00022839"/>
    </source>
</evidence>
<keyword evidence="6" id="KW-0269">Exonuclease</keyword>